<gene>
    <name evidence="21" type="ORF">BCF33_2729</name>
</gene>
<dbReference type="FunFam" id="1.10.287.130:FF:000049">
    <property type="entry name" value="C4-dicarboxylate transport sensor protein DctB"/>
    <property type="match status" value="1"/>
</dbReference>
<feature type="domain" description="Histidine kinase" evidence="20">
    <location>
        <begin position="424"/>
        <end position="641"/>
    </location>
</feature>
<evidence type="ECO:0000256" key="10">
    <source>
        <dbReference type="ARBA" id="ARBA00022777"/>
    </source>
</evidence>
<dbReference type="InterPro" id="IPR003594">
    <property type="entry name" value="HATPase_dom"/>
</dbReference>
<keyword evidence="10 21" id="KW-0418">Kinase</keyword>
<dbReference type="Pfam" id="PF02518">
    <property type="entry name" value="HATPase_c"/>
    <property type="match status" value="1"/>
</dbReference>
<feature type="transmembrane region" description="Helical" evidence="19">
    <location>
        <begin position="332"/>
        <end position="354"/>
    </location>
</feature>
<comment type="caution">
    <text evidence="21">The sequence shown here is derived from an EMBL/GenBank/DDBJ whole genome shotgun (WGS) entry which is preliminary data.</text>
</comment>
<evidence type="ECO:0000256" key="11">
    <source>
        <dbReference type="ARBA" id="ARBA00022840"/>
    </source>
</evidence>
<comment type="subcellular location">
    <subcellularLocation>
        <location evidence="2">Cell inner membrane</location>
        <topology evidence="2">Multi-pass membrane protein</topology>
    </subcellularLocation>
</comment>
<keyword evidence="9" id="KW-0547">Nucleotide-binding</keyword>
<keyword evidence="8 19" id="KW-0812">Transmembrane</keyword>
<dbReference type="InterPro" id="IPR036097">
    <property type="entry name" value="HisK_dim/P_sf"/>
</dbReference>
<dbReference type="Gene3D" id="3.30.565.10">
    <property type="entry name" value="Histidine kinase-like ATPase, C-terminal domain"/>
    <property type="match status" value="1"/>
</dbReference>
<keyword evidence="7" id="KW-0808">Transferase</keyword>
<dbReference type="Gene3D" id="3.30.450.20">
    <property type="entry name" value="PAS domain"/>
    <property type="match status" value="2"/>
</dbReference>
<protein>
    <recommendedName>
        <fullName evidence="16">C4-dicarboxylate transport sensor protein DctB</fullName>
        <ecNumber evidence="3">2.7.13.3</ecNumber>
    </recommendedName>
</protein>
<keyword evidence="6" id="KW-0597">Phosphoprotein</keyword>
<evidence type="ECO:0000256" key="12">
    <source>
        <dbReference type="ARBA" id="ARBA00022989"/>
    </source>
</evidence>
<dbReference type="PANTHER" id="PTHR43065:SF46">
    <property type="entry name" value="C4-DICARBOXYLATE TRANSPORT SENSOR PROTEIN DCTB"/>
    <property type="match status" value="1"/>
</dbReference>
<dbReference type="Pfam" id="PF00512">
    <property type="entry name" value="HisKA"/>
    <property type="match status" value="1"/>
</dbReference>
<dbReference type="SUPFAM" id="SSF55874">
    <property type="entry name" value="ATPase domain of HSP90 chaperone/DNA topoisomerase II/histidine kinase"/>
    <property type="match status" value="1"/>
</dbReference>
<dbReference type="PANTHER" id="PTHR43065">
    <property type="entry name" value="SENSOR HISTIDINE KINASE"/>
    <property type="match status" value="1"/>
</dbReference>
<keyword evidence="22" id="KW-1185">Reference proteome</keyword>
<evidence type="ECO:0000256" key="5">
    <source>
        <dbReference type="ARBA" id="ARBA00022519"/>
    </source>
</evidence>
<evidence type="ECO:0000256" key="15">
    <source>
        <dbReference type="ARBA" id="ARBA00059004"/>
    </source>
</evidence>
<evidence type="ECO:0000256" key="13">
    <source>
        <dbReference type="ARBA" id="ARBA00023012"/>
    </source>
</evidence>
<evidence type="ECO:0000259" key="20">
    <source>
        <dbReference type="PROSITE" id="PS50109"/>
    </source>
</evidence>
<keyword evidence="14 19" id="KW-0472">Membrane</keyword>
<evidence type="ECO:0000256" key="4">
    <source>
        <dbReference type="ARBA" id="ARBA00022475"/>
    </source>
</evidence>
<feature type="coiled-coil region" evidence="17">
    <location>
        <begin position="360"/>
        <end position="408"/>
    </location>
</feature>
<keyword evidence="12 19" id="KW-1133">Transmembrane helix</keyword>
<evidence type="ECO:0000256" key="6">
    <source>
        <dbReference type="ARBA" id="ARBA00022553"/>
    </source>
</evidence>
<dbReference type="PROSITE" id="PS50109">
    <property type="entry name" value="HIS_KIN"/>
    <property type="match status" value="1"/>
</dbReference>
<evidence type="ECO:0000313" key="22">
    <source>
        <dbReference type="Proteomes" id="UP000238801"/>
    </source>
</evidence>
<keyword evidence="13" id="KW-0902">Two-component regulatory system</keyword>
<dbReference type="SUPFAM" id="SSF103190">
    <property type="entry name" value="Sensory domain-like"/>
    <property type="match status" value="1"/>
</dbReference>
<dbReference type="GO" id="GO:0005524">
    <property type="term" value="F:ATP binding"/>
    <property type="evidence" value="ECO:0007669"/>
    <property type="project" value="UniProtKB-KW"/>
</dbReference>
<dbReference type="SUPFAM" id="SSF47384">
    <property type="entry name" value="Homodimeric domain of signal transducing histidine kinase"/>
    <property type="match status" value="1"/>
</dbReference>
<evidence type="ECO:0000256" key="18">
    <source>
        <dbReference type="SAM" id="MobiDB-lite"/>
    </source>
</evidence>
<evidence type="ECO:0000313" key="21">
    <source>
        <dbReference type="EMBL" id="PRY92036.1"/>
    </source>
</evidence>
<evidence type="ECO:0000256" key="1">
    <source>
        <dbReference type="ARBA" id="ARBA00000085"/>
    </source>
</evidence>
<evidence type="ECO:0000256" key="3">
    <source>
        <dbReference type="ARBA" id="ARBA00012438"/>
    </source>
</evidence>
<accession>A0A2T0WZA4</accession>
<evidence type="ECO:0000256" key="2">
    <source>
        <dbReference type="ARBA" id="ARBA00004429"/>
    </source>
</evidence>
<evidence type="ECO:0000256" key="8">
    <source>
        <dbReference type="ARBA" id="ARBA00022692"/>
    </source>
</evidence>
<dbReference type="InterPro" id="IPR004358">
    <property type="entry name" value="Sig_transdc_His_kin-like_C"/>
</dbReference>
<evidence type="ECO:0000256" key="7">
    <source>
        <dbReference type="ARBA" id="ARBA00022679"/>
    </source>
</evidence>
<dbReference type="PIRSF" id="PIRSF036431">
    <property type="entry name" value="STHK_DctB"/>
    <property type="match status" value="1"/>
</dbReference>
<dbReference type="InterPro" id="IPR017055">
    <property type="entry name" value="Sig_transdc_His_kinase_DctB"/>
</dbReference>
<dbReference type="Gene3D" id="1.10.287.130">
    <property type="match status" value="1"/>
</dbReference>
<feature type="transmembrane region" description="Helical" evidence="19">
    <location>
        <begin position="33"/>
        <end position="51"/>
    </location>
</feature>
<keyword evidence="5" id="KW-0997">Cell inner membrane</keyword>
<reference evidence="21 22" key="1">
    <citation type="submission" date="2018-03" db="EMBL/GenBank/DDBJ databases">
        <title>Genomic Encyclopedia of Archaeal and Bacterial Type Strains, Phase II (KMG-II): from individual species to whole genera.</title>
        <authorList>
            <person name="Goeker M."/>
        </authorList>
    </citation>
    <scope>NUCLEOTIDE SEQUENCE [LARGE SCALE GENOMIC DNA]</scope>
    <source>
        <strain evidence="21 22">DSM 29318</strain>
    </source>
</reference>
<dbReference type="InterPro" id="IPR003661">
    <property type="entry name" value="HisK_dim/P_dom"/>
</dbReference>
<dbReference type="PRINTS" id="PR00344">
    <property type="entry name" value="BCTRLSENSOR"/>
</dbReference>
<evidence type="ECO:0000256" key="14">
    <source>
        <dbReference type="ARBA" id="ARBA00023136"/>
    </source>
</evidence>
<keyword evidence="17" id="KW-0175">Coiled coil</keyword>
<dbReference type="InterPro" id="IPR029151">
    <property type="entry name" value="Sensor-like_sf"/>
</dbReference>
<organism evidence="21 22">
    <name type="scientific">Hasllibacter halocynthiae</name>
    <dbReference type="NCBI Taxonomy" id="595589"/>
    <lineage>
        <taxon>Bacteria</taxon>
        <taxon>Pseudomonadati</taxon>
        <taxon>Pseudomonadota</taxon>
        <taxon>Alphaproteobacteria</taxon>
        <taxon>Rhodobacterales</taxon>
        <taxon>Roseobacteraceae</taxon>
        <taxon>Hasllibacter</taxon>
    </lineage>
</organism>
<name>A0A2T0WZA4_9RHOB</name>
<sequence>MPAGGFCRTMDAVTPSGASPPPGRPLRRRAGSLAAAALVLAAAAGAALLALPRIEEGLRQAARERGEVTLALAAQAIDQLVRRFDPIPELIAARPHLRGALASPGSATQVAFVNEQLRLTARAVGASDVVLVGLDGTVVAAASYREGATPIGRDVLHRPHVHSAARGRAAFFHAAGPEGEAGSFHFSAPVLDGIDVIGVVSVRIDLREIEAGWQDLRGEIALADEGGIIFMSSRPEWTFRTLAPLSEARRAEIAAARQFFPGRLRPLDAKLSPLSDGMVRIEMGAGQPGGGTGTADAGGIFLVSSAPVALPGWHAIVLEPLGPIEAQARRVLLGWAAGALALVLLLVALAQRIARRREIERSARAERDRLERRVRERTAELGAANGRLQREIAERRDAEARLKRTQEHLVQAGKLAALGKMSAALSHEINQPLAAIKSYASNAGAFLDRGREDEARENVRRIARMTDRVARISTHLRNFARRPDDALVAVDLRRAVEQALELMEPELRARGVRVAVDAPAAPLHAKGGEVRLQQVLVNILSNAVAAMGEADDPRIEIGITEADGPGGPAVEVTVRDHGPGLDPETADQLFEPFFSRRSDKRGLGLGLSISYNIVEDFGGTLDARTHPGGGAEFRIRLRPAGEGEAAAPLAVPA</sequence>
<comment type="catalytic activity">
    <reaction evidence="1">
        <text>ATP + protein L-histidine = ADP + protein N-phospho-L-histidine.</text>
        <dbReference type="EC" id="2.7.13.3"/>
    </reaction>
</comment>
<dbReference type="Proteomes" id="UP000238801">
    <property type="component" value="Unassembled WGS sequence"/>
</dbReference>
<evidence type="ECO:0000256" key="16">
    <source>
        <dbReference type="ARBA" id="ARBA00073143"/>
    </source>
</evidence>
<evidence type="ECO:0000256" key="9">
    <source>
        <dbReference type="ARBA" id="ARBA00022741"/>
    </source>
</evidence>
<evidence type="ECO:0000256" key="19">
    <source>
        <dbReference type="SAM" id="Phobius"/>
    </source>
</evidence>
<proteinExistence type="predicted"/>
<dbReference type="InterPro" id="IPR036890">
    <property type="entry name" value="HATPase_C_sf"/>
</dbReference>
<dbReference type="SMART" id="SM00388">
    <property type="entry name" value="HisKA"/>
    <property type="match status" value="1"/>
</dbReference>
<dbReference type="GO" id="GO:0000155">
    <property type="term" value="F:phosphorelay sensor kinase activity"/>
    <property type="evidence" value="ECO:0007669"/>
    <property type="project" value="InterPro"/>
</dbReference>
<evidence type="ECO:0000256" key="17">
    <source>
        <dbReference type="SAM" id="Coils"/>
    </source>
</evidence>
<dbReference type="SMART" id="SM00387">
    <property type="entry name" value="HATPase_c"/>
    <property type="match status" value="1"/>
</dbReference>
<dbReference type="InterPro" id="IPR005467">
    <property type="entry name" value="His_kinase_dom"/>
</dbReference>
<feature type="region of interest" description="Disordered" evidence="18">
    <location>
        <begin position="1"/>
        <end position="27"/>
    </location>
</feature>
<dbReference type="GO" id="GO:0005886">
    <property type="term" value="C:plasma membrane"/>
    <property type="evidence" value="ECO:0007669"/>
    <property type="project" value="UniProtKB-SubCell"/>
</dbReference>
<comment type="function">
    <text evidence="15">Member of the two-component regulatory system DctB/DctD involved in the transport of C4-dicarboxylates. DctB functions as a membrane-associated protein kinase that phosphorylates DctD in response to environmental signals.</text>
</comment>
<dbReference type="EC" id="2.7.13.3" evidence="3"/>
<keyword evidence="4" id="KW-1003">Cell membrane</keyword>
<dbReference type="AlphaFoldDB" id="A0A2T0WZA4"/>
<dbReference type="CDD" id="cd00082">
    <property type="entry name" value="HisKA"/>
    <property type="match status" value="1"/>
</dbReference>
<dbReference type="EMBL" id="PVTT01000003">
    <property type="protein sequence ID" value="PRY92036.1"/>
    <property type="molecule type" value="Genomic_DNA"/>
</dbReference>
<keyword evidence="11" id="KW-0067">ATP-binding</keyword>